<comment type="caution">
    <text evidence="1">The sequence shown here is derived from an EMBL/GenBank/DDBJ whole genome shotgun (WGS) entry which is preliminary data.</text>
</comment>
<keyword evidence="2" id="KW-1185">Reference proteome</keyword>
<dbReference type="AlphaFoldDB" id="A0A2I0IDS2"/>
<reference evidence="1 2" key="1">
    <citation type="submission" date="2017-11" db="EMBL/GenBank/DDBJ databases">
        <title>De-novo sequencing of pomegranate (Punica granatum L.) genome.</title>
        <authorList>
            <person name="Akparov Z."/>
            <person name="Amiraslanov A."/>
            <person name="Hajiyeva S."/>
            <person name="Abbasov M."/>
            <person name="Kaur K."/>
            <person name="Hamwieh A."/>
            <person name="Solovyev V."/>
            <person name="Salamov A."/>
            <person name="Braich B."/>
            <person name="Kosarev P."/>
            <person name="Mahmoud A."/>
            <person name="Hajiyev E."/>
            <person name="Babayeva S."/>
            <person name="Izzatullayeva V."/>
            <person name="Mammadov A."/>
            <person name="Mammadov A."/>
            <person name="Sharifova S."/>
            <person name="Ojaghi J."/>
            <person name="Eynullazada K."/>
            <person name="Bayramov B."/>
            <person name="Abdulazimova A."/>
            <person name="Shahmuradov I."/>
        </authorList>
    </citation>
    <scope>NUCLEOTIDE SEQUENCE [LARGE SCALE GENOMIC DNA]</scope>
    <source>
        <strain evidence="2">cv. AG2017</strain>
        <tissue evidence="1">Leaf</tissue>
    </source>
</reference>
<evidence type="ECO:0000313" key="2">
    <source>
        <dbReference type="Proteomes" id="UP000233551"/>
    </source>
</evidence>
<gene>
    <name evidence="1" type="ORF">CRG98_037464</name>
</gene>
<protein>
    <submittedName>
        <fullName evidence="1">Uncharacterized protein</fullName>
    </submittedName>
</protein>
<dbReference type="EMBL" id="PGOL01003227">
    <property type="protein sequence ID" value="PKI42148.1"/>
    <property type="molecule type" value="Genomic_DNA"/>
</dbReference>
<sequence>MAVWAKTKFGFIGGTLAEPADGTPNKFLWVMANSLVVTRIPNSLDKDLQPSIACIENAQDERQRIVARSQEPQGPEVAAFVAKAPTESKPIVQEVSGLTVTIAIELGIQGAPATSSMGA</sequence>
<name>A0A2I0IDS2_PUNGR</name>
<proteinExistence type="predicted"/>
<evidence type="ECO:0000313" key="1">
    <source>
        <dbReference type="EMBL" id="PKI42148.1"/>
    </source>
</evidence>
<accession>A0A2I0IDS2</accession>
<organism evidence="1 2">
    <name type="scientific">Punica granatum</name>
    <name type="common">Pomegranate</name>
    <dbReference type="NCBI Taxonomy" id="22663"/>
    <lineage>
        <taxon>Eukaryota</taxon>
        <taxon>Viridiplantae</taxon>
        <taxon>Streptophyta</taxon>
        <taxon>Embryophyta</taxon>
        <taxon>Tracheophyta</taxon>
        <taxon>Spermatophyta</taxon>
        <taxon>Magnoliopsida</taxon>
        <taxon>eudicotyledons</taxon>
        <taxon>Gunneridae</taxon>
        <taxon>Pentapetalae</taxon>
        <taxon>rosids</taxon>
        <taxon>malvids</taxon>
        <taxon>Myrtales</taxon>
        <taxon>Lythraceae</taxon>
        <taxon>Punica</taxon>
    </lineage>
</organism>
<dbReference type="Proteomes" id="UP000233551">
    <property type="component" value="Unassembled WGS sequence"/>
</dbReference>